<dbReference type="InterPro" id="IPR038389">
    <property type="entry name" value="PSMG2_sf"/>
</dbReference>
<accession>A0A078B209</accession>
<reference evidence="1 2" key="1">
    <citation type="submission" date="2014-06" db="EMBL/GenBank/DDBJ databases">
        <authorList>
            <person name="Swart Estienne"/>
        </authorList>
    </citation>
    <scope>NUCLEOTIDE SEQUENCE [LARGE SCALE GENOMIC DNA]</scope>
    <source>
        <strain evidence="1 2">130c</strain>
    </source>
</reference>
<evidence type="ECO:0000313" key="2">
    <source>
        <dbReference type="Proteomes" id="UP000039865"/>
    </source>
</evidence>
<keyword evidence="1" id="KW-0647">Proteasome</keyword>
<dbReference type="InterPro" id="IPR016562">
    <property type="entry name" value="Proteasome_assmbl_chp_2_euk"/>
</dbReference>
<protein>
    <submittedName>
        <fullName evidence="1">Proteasome assembly chaperone 2</fullName>
    </submittedName>
</protein>
<keyword evidence="2" id="KW-1185">Reference proteome</keyword>
<dbReference type="GO" id="GO:0005829">
    <property type="term" value="C:cytosol"/>
    <property type="evidence" value="ECO:0007669"/>
    <property type="project" value="TreeGrafter"/>
</dbReference>
<name>A0A078B209_STYLE</name>
<proteinExistence type="predicted"/>
<gene>
    <name evidence="1" type="primary">Contig10015.g10703</name>
    <name evidence="1" type="ORF">STYLEM_17661</name>
</gene>
<evidence type="ECO:0000313" key="1">
    <source>
        <dbReference type="EMBL" id="CDW88539.1"/>
    </source>
</evidence>
<dbReference type="AlphaFoldDB" id="A0A078B209"/>
<dbReference type="InParanoid" id="A0A078B209"/>
<dbReference type="PANTHER" id="PTHR12970">
    <property type="entry name" value="PROTEASOME ASSEMBLY CHAPERONE 2"/>
    <property type="match status" value="1"/>
</dbReference>
<dbReference type="PANTHER" id="PTHR12970:SF1">
    <property type="entry name" value="PROTEASOME ASSEMBLY CHAPERONE 2"/>
    <property type="match status" value="1"/>
</dbReference>
<dbReference type="GO" id="GO:0005634">
    <property type="term" value="C:nucleus"/>
    <property type="evidence" value="ECO:0007669"/>
    <property type="project" value="TreeGrafter"/>
</dbReference>
<organism evidence="1 2">
    <name type="scientific">Stylonychia lemnae</name>
    <name type="common">Ciliate</name>
    <dbReference type="NCBI Taxonomy" id="5949"/>
    <lineage>
        <taxon>Eukaryota</taxon>
        <taxon>Sar</taxon>
        <taxon>Alveolata</taxon>
        <taxon>Ciliophora</taxon>
        <taxon>Intramacronucleata</taxon>
        <taxon>Spirotrichea</taxon>
        <taxon>Stichotrichia</taxon>
        <taxon>Sporadotrichida</taxon>
        <taxon>Oxytrichidae</taxon>
        <taxon>Stylonychinae</taxon>
        <taxon>Stylonychia</taxon>
    </lineage>
</organism>
<sequence length="280" mass="31184">MIVQPFGATSSLPDLAGSTLVIPCQSAGLSSNIGVDLYVINEGLQKIGYYKSQYIAAGLSNDGLSTGLNEGNLTLPAEVYFNASTKVTALIIRSGIYSGKGRLFEKELTEFIKKSGFSRIVVLTSTLSPVNRERDSNRQIPELFGYVNKHVLATQPKYFADHGLKQFGFWLGDSKQKEFQELDELMMSGSAKTLMKLFNKLSIPAHLFVMFTSGGIDFVGGYVYFQFLRNNLFEDQSSLVQHQLGKLNLDQLTGEGIHEKLFVNNDTKIPAYWRQIVSYF</sequence>
<dbReference type="EMBL" id="CCKQ01016678">
    <property type="protein sequence ID" value="CDW88539.1"/>
    <property type="molecule type" value="Genomic_DNA"/>
</dbReference>
<dbReference type="GO" id="GO:0000502">
    <property type="term" value="C:proteasome complex"/>
    <property type="evidence" value="ECO:0007669"/>
    <property type="project" value="UniProtKB-KW"/>
</dbReference>
<dbReference type="GO" id="GO:0043248">
    <property type="term" value="P:proteasome assembly"/>
    <property type="evidence" value="ECO:0007669"/>
    <property type="project" value="TreeGrafter"/>
</dbReference>
<dbReference type="OrthoDB" id="10260712at2759"/>
<dbReference type="Gene3D" id="3.40.50.10900">
    <property type="entry name" value="PAC-like subunit"/>
    <property type="match status" value="1"/>
</dbReference>
<dbReference type="Proteomes" id="UP000039865">
    <property type="component" value="Unassembled WGS sequence"/>
</dbReference>